<accession>A0ABD1DSR0</accession>
<dbReference type="EMBL" id="JBEHCU010002503">
    <property type="protein sequence ID" value="KAL1402789.1"/>
    <property type="molecule type" value="Genomic_DNA"/>
</dbReference>
<dbReference type="Proteomes" id="UP001562425">
    <property type="component" value="Unassembled WGS sequence"/>
</dbReference>
<evidence type="ECO:0000313" key="2">
    <source>
        <dbReference type="EMBL" id="KAL1402789.1"/>
    </source>
</evidence>
<feature type="coiled-coil region" evidence="1">
    <location>
        <begin position="165"/>
        <end position="192"/>
    </location>
</feature>
<gene>
    <name evidence="2" type="ORF">pipiens_019644</name>
</gene>
<keyword evidence="3" id="KW-1185">Reference proteome</keyword>
<sequence>MLSASDVTYRGIDSEKFTIDIGGNDMFVHQLVLHDFIRFKTRMNVLQDKIISLDRRFKSKNVGLTDKLDQIADLLKKLSAVQYKLRLEKSSLEDTVEELRRELEAAKQRTESLEVSESMLNEVMRSEKIAFEEELSDAANRLKFESKVVELDSTIKKISVKEAGLSLLESQLAEKAEQLRDLSNERDELVIKCSKLKVVLKDMTNILETQKQLTA</sequence>
<feature type="coiled-coil region" evidence="1">
    <location>
        <begin position="82"/>
        <end position="116"/>
    </location>
</feature>
<evidence type="ECO:0000256" key="1">
    <source>
        <dbReference type="SAM" id="Coils"/>
    </source>
</evidence>
<evidence type="ECO:0000313" key="3">
    <source>
        <dbReference type="Proteomes" id="UP001562425"/>
    </source>
</evidence>
<proteinExistence type="predicted"/>
<organism evidence="2 3">
    <name type="scientific">Culex pipiens pipiens</name>
    <name type="common">Northern house mosquito</name>
    <dbReference type="NCBI Taxonomy" id="38569"/>
    <lineage>
        <taxon>Eukaryota</taxon>
        <taxon>Metazoa</taxon>
        <taxon>Ecdysozoa</taxon>
        <taxon>Arthropoda</taxon>
        <taxon>Hexapoda</taxon>
        <taxon>Insecta</taxon>
        <taxon>Pterygota</taxon>
        <taxon>Neoptera</taxon>
        <taxon>Endopterygota</taxon>
        <taxon>Diptera</taxon>
        <taxon>Nematocera</taxon>
        <taxon>Culicoidea</taxon>
        <taxon>Culicidae</taxon>
        <taxon>Culicinae</taxon>
        <taxon>Culicini</taxon>
        <taxon>Culex</taxon>
        <taxon>Culex</taxon>
    </lineage>
</organism>
<keyword evidence="1" id="KW-0175">Coiled coil</keyword>
<reference evidence="2 3" key="1">
    <citation type="submission" date="2024-05" db="EMBL/GenBank/DDBJ databases">
        <title>Culex pipiens pipiens assembly and annotation.</title>
        <authorList>
            <person name="Alout H."/>
            <person name="Durand T."/>
        </authorList>
    </citation>
    <scope>NUCLEOTIDE SEQUENCE [LARGE SCALE GENOMIC DNA]</scope>
    <source>
        <strain evidence="2">HA-2024</strain>
        <tissue evidence="2">Whole body</tissue>
    </source>
</reference>
<comment type="caution">
    <text evidence="2">The sequence shown here is derived from an EMBL/GenBank/DDBJ whole genome shotgun (WGS) entry which is preliminary data.</text>
</comment>
<name>A0ABD1DSR0_CULPP</name>
<protein>
    <submittedName>
        <fullName evidence="2">Uncharacterized protein</fullName>
    </submittedName>
</protein>
<dbReference type="AlphaFoldDB" id="A0ABD1DSR0"/>